<keyword evidence="8" id="KW-1185">Reference proteome</keyword>
<protein>
    <submittedName>
        <fullName evidence="7">Sulfate permease</fullName>
    </submittedName>
</protein>
<dbReference type="RefSeq" id="WP_091648899.1">
    <property type="nucleotide sequence ID" value="NZ_FOVW01000001.1"/>
</dbReference>
<dbReference type="GO" id="GO:0005315">
    <property type="term" value="F:phosphate transmembrane transporter activity"/>
    <property type="evidence" value="ECO:0007669"/>
    <property type="project" value="InterPro"/>
</dbReference>
<proteinExistence type="predicted"/>
<dbReference type="EMBL" id="FOVW01000001">
    <property type="protein sequence ID" value="SFN61311.1"/>
    <property type="molecule type" value="Genomic_DNA"/>
</dbReference>
<feature type="transmembrane region" description="Helical" evidence="6">
    <location>
        <begin position="220"/>
        <end position="242"/>
    </location>
</feature>
<evidence type="ECO:0000256" key="4">
    <source>
        <dbReference type="ARBA" id="ARBA00022989"/>
    </source>
</evidence>
<dbReference type="Proteomes" id="UP000199564">
    <property type="component" value="Unassembled WGS sequence"/>
</dbReference>
<evidence type="ECO:0000256" key="5">
    <source>
        <dbReference type="ARBA" id="ARBA00023136"/>
    </source>
</evidence>
<evidence type="ECO:0000256" key="3">
    <source>
        <dbReference type="ARBA" id="ARBA00022692"/>
    </source>
</evidence>
<evidence type="ECO:0000256" key="6">
    <source>
        <dbReference type="SAM" id="Phobius"/>
    </source>
</evidence>
<gene>
    <name evidence="7" type="ORF">SAMN04488519_101143</name>
</gene>
<name>A0A1I5AFQ7_9BACT</name>
<keyword evidence="4 6" id="KW-1133">Transmembrane helix</keyword>
<dbReference type="GO" id="GO:0016020">
    <property type="term" value="C:membrane"/>
    <property type="evidence" value="ECO:0007669"/>
    <property type="project" value="UniProtKB-SubCell"/>
</dbReference>
<dbReference type="Pfam" id="PF01384">
    <property type="entry name" value="PHO4"/>
    <property type="match status" value="1"/>
</dbReference>
<dbReference type="PANTHER" id="PTHR11101">
    <property type="entry name" value="PHOSPHATE TRANSPORTER"/>
    <property type="match status" value="1"/>
</dbReference>
<dbReference type="STRING" id="226506.SAMN04488519_101143"/>
<keyword evidence="2" id="KW-0813">Transport</keyword>
<feature type="transmembrane region" description="Helical" evidence="6">
    <location>
        <begin position="134"/>
        <end position="156"/>
    </location>
</feature>
<evidence type="ECO:0000313" key="8">
    <source>
        <dbReference type="Proteomes" id="UP000199564"/>
    </source>
</evidence>
<feature type="transmembrane region" description="Helical" evidence="6">
    <location>
        <begin position="316"/>
        <end position="338"/>
    </location>
</feature>
<reference evidence="8" key="1">
    <citation type="submission" date="2016-10" db="EMBL/GenBank/DDBJ databases">
        <authorList>
            <person name="Varghese N."/>
            <person name="Submissions S."/>
        </authorList>
    </citation>
    <scope>NUCLEOTIDE SEQUENCE [LARGE SCALE GENOMIC DNA]</scope>
    <source>
        <strain evidence="8">DSM 15282</strain>
    </source>
</reference>
<evidence type="ECO:0000256" key="2">
    <source>
        <dbReference type="ARBA" id="ARBA00022448"/>
    </source>
</evidence>
<evidence type="ECO:0000313" key="7">
    <source>
        <dbReference type="EMBL" id="SFN61311.1"/>
    </source>
</evidence>
<evidence type="ECO:0000256" key="1">
    <source>
        <dbReference type="ARBA" id="ARBA00004141"/>
    </source>
</evidence>
<feature type="transmembrane region" description="Helical" evidence="6">
    <location>
        <begin position="77"/>
        <end position="100"/>
    </location>
</feature>
<dbReference type="PANTHER" id="PTHR11101:SF80">
    <property type="entry name" value="PHOSPHATE TRANSPORTER"/>
    <property type="match status" value="1"/>
</dbReference>
<organism evidence="7 8">
    <name type="scientific">Algoriphagus ornithinivorans</name>
    <dbReference type="NCBI Taxonomy" id="226506"/>
    <lineage>
        <taxon>Bacteria</taxon>
        <taxon>Pseudomonadati</taxon>
        <taxon>Bacteroidota</taxon>
        <taxon>Cytophagia</taxon>
        <taxon>Cytophagales</taxon>
        <taxon>Cyclobacteriaceae</taxon>
        <taxon>Algoriphagus</taxon>
    </lineage>
</organism>
<feature type="transmembrane region" description="Helical" evidence="6">
    <location>
        <begin position="48"/>
        <end position="70"/>
    </location>
</feature>
<feature type="transmembrane region" description="Helical" evidence="6">
    <location>
        <begin position="254"/>
        <end position="279"/>
    </location>
</feature>
<feature type="transmembrane region" description="Helical" evidence="6">
    <location>
        <begin position="176"/>
        <end position="194"/>
    </location>
</feature>
<keyword evidence="5 6" id="KW-0472">Membrane</keyword>
<dbReference type="GO" id="GO:0035435">
    <property type="term" value="P:phosphate ion transmembrane transport"/>
    <property type="evidence" value="ECO:0007669"/>
    <property type="project" value="TreeGrafter"/>
</dbReference>
<sequence>MSALLSHLTIPFLLAMFLAITMGGSGTAPSFSAAYGANVIKRTMIPGLFGVMVLLGALIAGKEVSLTLGVGLLEQSFFTPIVTSIILLSIALSLLFANLLGVPQSTSQSTVLSISGAALALDGLNTKKLWYEIIPTWFILPLISFALMWVLVHWVFPFIKSKVLTVDYGHLESHKLLKFVLIGSSLYVAFSIGANNVANAAAPIASLTANELGPEGAQNFLPIIILSVLIVAPCFAIGSSLLGHQVTETTGKEIVTVTPLYATIIALIVASLLLLASLVKGIPTSLVQLNGAAFIALSISKNGWKATFSNKTVKLFFSVWTVAPVFAFLFTFGLIYLAKWFGLQ</sequence>
<accession>A0A1I5AFQ7</accession>
<comment type="subcellular location">
    <subcellularLocation>
        <location evidence="1">Membrane</location>
        <topology evidence="1">Multi-pass membrane protein</topology>
    </subcellularLocation>
</comment>
<keyword evidence="3 6" id="KW-0812">Transmembrane</keyword>
<dbReference type="AlphaFoldDB" id="A0A1I5AFQ7"/>
<dbReference type="InterPro" id="IPR001204">
    <property type="entry name" value="Phos_transporter"/>
</dbReference>